<keyword evidence="3" id="KW-1185">Reference proteome</keyword>
<dbReference type="InterPro" id="IPR012337">
    <property type="entry name" value="RNaseH-like_sf"/>
</dbReference>
<organism evidence="2 3">
    <name type="scientific">Halanaerobium polyolivorans</name>
    <dbReference type="NCBI Taxonomy" id="2886943"/>
    <lineage>
        <taxon>Bacteria</taxon>
        <taxon>Bacillati</taxon>
        <taxon>Bacillota</taxon>
        <taxon>Clostridia</taxon>
        <taxon>Halanaerobiales</taxon>
        <taxon>Halanaerobiaceae</taxon>
        <taxon>Halanaerobium</taxon>
    </lineage>
</organism>
<dbReference type="SUPFAM" id="SSF53098">
    <property type="entry name" value="Ribonuclease H-like"/>
    <property type="match status" value="1"/>
</dbReference>
<evidence type="ECO:0000313" key="3">
    <source>
        <dbReference type="Proteomes" id="UP001199296"/>
    </source>
</evidence>
<dbReference type="AlphaFoldDB" id="A0AAW4X2L8"/>
<dbReference type="Gene3D" id="3.30.420.10">
    <property type="entry name" value="Ribonuclease H-like superfamily/Ribonuclease H"/>
    <property type="match status" value="1"/>
</dbReference>
<dbReference type="Pfam" id="PF00665">
    <property type="entry name" value="rve"/>
    <property type="match status" value="1"/>
</dbReference>
<comment type="caution">
    <text evidence="2">The sequence shown here is derived from an EMBL/GenBank/DDBJ whole genome shotgun (WGS) entry which is preliminary data.</text>
</comment>
<dbReference type="InterPro" id="IPR036397">
    <property type="entry name" value="RNaseH_sf"/>
</dbReference>
<reference evidence="2 3" key="1">
    <citation type="submission" date="2021-10" db="EMBL/GenBank/DDBJ databases">
        <authorList>
            <person name="Grouzdev D.S."/>
            <person name="Pantiukh K.S."/>
            <person name="Krutkina M.S."/>
        </authorList>
    </citation>
    <scope>NUCLEOTIDE SEQUENCE [LARGE SCALE GENOMIC DNA]</scope>
    <source>
        <strain evidence="2 3">Z-7514</strain>
    </source>
</reference>
<evidence type="ECO:0000313" key="2">
    <source>
        <dbReference type="EMBL" id="MCC3146050.1"/>
    </source>
</evidence>
<gene>
    <name evidence="2" type="ORF">LJ207_12075</name>
</gene>
<evidence type="ECO:0000259" key="1">
    <source>
        <dbReference type="PROSITE" id="PS50994"/>
    </source>
</evidence>
<sequence length="85" mass="9637">MWHTDISYIPVKNTHAYLICVLDGYSRKIIHGELSQTMSADDMQRVLSRAMFKTGIFEADPVSRPVLVSDNGTQLVSKSFTKFLE</sequence>
<dbReference type="InterPro" id="IPR001584">
    <property type="entry name" value="Integrase_cat-core"/>
</dbReference>
<dbReference type="PROSITE" id="PS50994">
    <property type="entry name" value="INTEGRASE"/>
    <property type="match status" value="1"/>
</dbReference>
<feature type="domain" description="Integrase catalytic" evidence="1">
    <location>
        <begin position="1"/>
        <end position="85"/>
    </location>
</feature>
<dbReference type="RefSeq" id="WP_229346747.1">
    <property type="nucleotide sequence ID" value="NZ_JAJFAT010000033.1"/>
</dbReference>
<dbReference type="Proteomes" id="UP001199296">
    <property type="component" value="Unassembled WGS sequence"/>
</dbReference>
<dbReference type="EMBL" id="JAJFAT010000033">
    <property type="protein sequence ID" value="MCC3146050.1"/>
    <property type="molecule type" value="Genomic_DNA"/>
</dbReference>
<accession>A0AAW4X2L8</accession>
<dbReference type="GO" id="GO:0003676">
    <property type="term" value="F:nucleic acid binding"/>
    <property type="evidence" value="ECO:0007669"/>
    <property type="project" value="InterPro"/>
</dbReference>
<name>A0AAW4X2L8_9FIRM</name>
<proteinExistence type="predicted"/>
<protein>
    <submittedName>
        <fullName evidence="2">DDE-type integrase/transposase/recombinase</fullName>
    </submittedName>
</protein>
<dbReference type="GO" id="GO:0015074">
    <property type="term" value="P:DNA integration"/>
    <property type="evidence" value="ECO:0007669"/>
    <property type="project" value="InterPro"/>
</dbReference>